<dbReference type="AlphaFoldDB" id="A0A8B2NJF5"/>
<feature type="region of interest" description="Disordered" evidence="1">
    <location>
        <begin position="255"/>
        <end position="281"/>
    </location>
</feature>
<dbReference type="Gene3D" id="1.10.101.10">
    <property type="entry name" value="PGBD-like superfamily/PGBD"/>
    <property type="match status" value="1"/>
</dbReference>
<feature type="region of interest" description="Disordered" evidence="1">
    <location>
        <begin position="488"/>
        <end position="535"/>
    </location>
</feature>
<evidence type="ECO:0000259" key="2">
    <source>
        <dbReference type="Pfam" id="PF01471"/>
    </source>
</evidence>
<evidence type="ECO:0000313" key="3">
    <source>
        <dbReference type="EMBL" id="RAH99515.1"/>
    </source>
</evidence>
<dbReference type="InterPro" id="IPR036365">
    <property type="entry name" value="PGBD-like_sf"/>
</dbReference>
<dbReference type="InterPro" id="IPR036366">
    <property type="entry name" value="PGBDSf"/>
</dbReference>
<evidence type="ECO:0000256" key="1">
    <source>
        <dbReference type="SAM" id="MobiDB-lite"/>
    </source>
</evidence>
<gene>
    <name evidence="3" type="ORF">DLJ53_23685</name>
</gene>
<name>A0A8B2NJF5_9HYPH</name>
<dbReference type="EMBL" id="QHHQ01000005">
    <property type="protein sequence ID" value="RAH99515.1"/>
    <property type="molecule type" value="Genomic_DNA"/>
</dbReference>
<accession>A0A8B2NJF5</accession>
<reference evidence="3 4" key="1">
    <citation type="submission" date="2018-05" db="EMBL/GenBank/DDBJ databases">
        <title>Acuticoccus sediminis sp. nov., isolated from deep-sea sediment of Indian Ocean.</title>
        <authorList>
            <person name="Liu X."/>
            <person name="Lai Q."/>
            <person name="Du Y."/>
            <person name="Sun F."/>
            <person name="Zhang X."/>
            <person name="Wang S."/>
            <person name="Shao Z."/>
        </authorList>
    </citation>
    <scope>NUCLEOTIDE SEQUENCE [LARGE SCALE GENOMIC DNA]</scope>
    <source>
        <strain evidence="3 4">PTG4-2</strain>
    </source>
</reference>
<dbReference type="Pfam" id="PF01471">
    <property type="entry name" value="PG_binding_1"/>
    <property type="match status" value="1"/>
</dbReference>
<feature type="compositionally biased region" description="Low complexity" evidence="1">
    <location>
        <begin position="255"/>
        <end position="266"/>
    </location>
</feature>
<dbReference type="Proteomes" id="UP000249590">
    <property type="component" value="Unassembled WGS sequence"/>
</dbReference>
<proteinExistence type="predicted"/>
<evidence type="ECO:0000313" key="4">
    <source>
        <dbReference type="Proteomes" id="UP000249590"/>
    </source>
</evidence>
<dbReference type="SUPFAM" id="SSF47090">
    <property type="entry name" value="PGBD-like"/>
    <property type="match status" value="1"/>
</dbReference>
<organism evidence="3 4">
    <name type="scientific">Acuticoccus sediminis</name>
    <dbReference type="NCBI Taxonomy" id="2184697"/>
    <lineage>
        <taxon>Bacteria</taxon>
        <taxon>Pseudomonadati</taxon>
        <taxon>Pseudomonadota</taxon>
        <taxon>Alphaproteobacteria</taxon>
        <taxon>Hyphomicrobiales</taxon>
        <taxon>Amorphaceae</taxon>
        <taxon>Acuticoccus</taxon>
    </lineage>
</organism>
<feature type="region of interest" description="Disordered" evidence="1">
    <location>
        <begin position="1"/>
        <end position="42"/>
    </location>
</feature>
<comment type="caution">
    <text evidence="3">The sequence shown here is derived from an EMBL/GenBank/DDBJ whole genome shotgun (WGS) entry which is preliminary data.</text>
</comment>
<sequence length="634" mass="65779">MNDCGLGSGPAAAHDGRAGAGPPARRGRRGSGRRPGPTPEARRTTLNGVVIVIRSVSRPPATPRHALRWGLGALLTLTLLVAGPERLGIGTAPAAAFCVVIPGGGCVTGPLIRRRFERRRRVWTNRYRGKRVRASRDGGSSPRLKSAGGASLTHIDPEIQTALNSIGFPVGRADGLMGRKTRDGIRGFQTAIDQEATGTLTEAQRLLLLRAHATVVAEGLDIAPGDNAAFLQRVIAATAAPAGVAVAAVTADGVTTDADGTVPDDTSIPAPDGDAGMSPAAPNPFDTASQPGGMCDGIDPNADSAQVAAMDADTAMLTAYCGVRSYLIDIVDPTTLGADEGRGDLDTCADWANRTGLGEDDLDTLAPEDVSDTFADRVPMSQSEREATLDIAKTCIGLALRHDDPITARFYALYAVAMEDDGFGELVAAHHGLGRGEIDSPDAAADWYDWTAGALNDGATTVTGDDARIRARLMRVLAAKADGLARAAAEAGPAAPPPPDTAEADPAAGSTEAGAAPMDAVPPSGDDAPAEPPPALWSLADEAAADLPELARLLRLSEEELDTLCEEPAQDALALRVCRIEAYARRDVDRMRALDEALSEIGDPIGTKAMSIWAWQDAPQPTSRSLAEAGDVKP</sequence>
<dbReference type="InterPro" id="IPR002477">
    <property type="entry name" value="Peptidoglycan-bd-like"/>
</dbReference>
<protein>
    <recommendedName>
        <fullName evidence="2">Peptidoglycan binding-like domain-containing protein</fullName>
    </recommendedName>
</protein>
<feature type="domain" description="Peptidoglycan binding-like" evidence="2">
    <location>
        <begin position="158"/>
        <end position="203"/>
    </location>
</feature>
<keyword evidence="4" id="KW-1185">Reference proteome</keyword>